<reference evidence="2 3" key="1">
    <citation type="journal article" date="2018" name="Nat. Ecol. Evol.">
        <title>Pezizomycetes genomes reveal the molecular basis of ectomycorrhizal truffle lifestyle.</title>
        <authorList>
            <person name="Murat C."/>
            <person name="Payen T."/>
            <person name="Noel B."/>
            <person name="Kuo A."/>
            <person name="Morin E."/>
            <person name="Chen J."/>
            <person name="Kohler A."/>
            <person name="Krizsan K."/>
            <person name="Balestrini R."/>
            <person name="Da Silva C."/>
            <person name="Montanini B."/>
            <person name="Hainaut M."/>
            <person name="Levati E."/>
            <person name="Barry K.W."/>
            <person name="Belfiori B."/>
            <person name="Cichocki N."/>
            <person name="Clum A."/>
            <person name="Dockter R.B."/>
            <person name="Fauchery L."/>
            <person name="Guy J."/>
            <person name="Iotti M."/>
            <person name="Le Tacon F."/>
            <person name="Lindquist E.A."/>
            <person name="Lipzen A."/>
            <person name="Malagnac F."/>
            <person name="Mello A."/>
            <person name="Molinier V."/>
            <person name="Miyauchi S."/>
            <person name="Poulain J."/>
            <person name="Riccioni C."/>
            <person name="Rubini A."/>
            <person name="Sitrit Y."/>
            <person name="Splivallo R."/>
            <person name="Traeger S."/>
            <person name="Wang M."/>
            <person name="Zifcakova L."/>
            <person name="Wipf D."/>
            <person name="Zambonelli A."/>
            <person name="Paolocci F."/>
            <person name="Nowrousian M."/>
            <person name="Ottonello S."/>
            <person name="Baldrian P."/>
            <person name="Spatafora J.W."/>
            <person name="Henrissat B."/>
            <person name="Nagy L.G."/>
            <person name="Aury J.M."/>
            <person name="Wincker P."/>
            <person name="Grigoriev I.V."/>
            <person name="Bonfante P."/>
            <person name="Martin F.M."/>
        </authorList>
    </citation>
    <scope>NUCLEOTIDE SEQUENCE [LARGE SCALE GENOMIC DNA]</scope>
    <source>
        <strain evidence="2 3">RN42</strain>
    </source>
</reference>
<dbReference type="AlphaFoldDB" id="A0A3N4IEG3"/>
<organism evidence="2 3">
    <name type="scientific">Ascobolus immersus RN42</name>
    <dbReference type="NCBI Taxonomy" id="1160509"/>
    <lineage>
        <taxon>Eukaryota</taxon>
        <taxon>Fungi</taxon>
        <taxon>Dikarya</taxon>
        <taxon>Ascomycota</taxon>
        <taxon>Pezizomycotina</taxon>
        <taxon>Pezizomycetes</taxon>
        <taxon>Pezizales</taxon>
        <taxon>Ascobolaceae</taxon>
        <taxon>Ascobolus</taxon>
    </lineage>
</organism>
<feature type="region of interest" description="Disordered" evidence="1">
    <location>
        <begin position="36"/>
        <end position="77"/>
    </location>
</feature>
<feature type="compositionally biased region" description="Basic and acidic residues" evidence="1">
    <location>
        <begin position="47"/>
        <end position="66"/>
    </location>
</feature>
<feature type="region of interest" description="Disordered" evidence="1">
    <location>
        <begin position="745"/>
        <end position="842"/>
    </location>
</feature>
<dbReference type="OrthoDB" id="6133115at2759"/>
<feature type="compositionally biased region" description="Polar residues" evidence="1">
    <location>
        <begin position="746"/>
        <end position="771"/>
    </location>
</feature>
<evidence type="ECO:0000313" key="2">
    <source>
        <dbReference type="EMBL" id="RPA83847.1"/>
    </source>
</evidence>
<keyword evidence="3" id="KW-1185">Reference proteome</keyword>
<proteinExistence type="predicted"/>
<dbReference type="EMBL" id="ML119662">
    <property type="protein sequence ID" value="RPA83847.1"/>
    <property type="molecule type" value="Genomic_DNA"/>
</dbReference>
<dbReference type="PANTHER" id="PTHR35391">
    <property type="entry name" value="C2H2-TYPE DOMAIN-CONTAINING PROTEIN-RELATED"/>
    <property type="match status" value="1"/>
</dbReference>
<protein>
    <submittedName>
        <fullName evidence="2">Uncharacterized protein</fullName>
    </submittedName>
</protein>
<dbReference type="STRING" id="1160509.A0A3N4IEG3"/>
<evidence type="ECO:0000256" key="1">
    <source>
        <dbReference type="SAM" id="MobiDB-lite"/>
    </source>
</evidence>
<sequence length="1168" mass="131986">MVSSSASPDPEASAAILPHPLEDRFSNIELSGTNNFDLEATDIPAARAEDFKLPDSEEDEAPKADSDSDDGSVLDLQSIISPEALDDFTSIWGSGRRLLAYPEVLCDPESSSVADDEHMSDIEDISEPTYPPDVEEVVAGSGDTVDPEVAQDPDVMQGPETVPEPEHEPEPEPISDISESCYNNFIAVKGAAIGYGKKVNDHSSALLVKELFELYERYGQWAGNLGAMLQPSNPLSLNYRLRRAKLVRAAIFSILVDLEQSLQLACGILDGTRPNKTGTDFLTDLDLLESRELMEEYELDLYDTDSEEGTSIPVSDNLKTAPLQTTELRETVSAIHLGIDSLFRASIFVRQFSSAERRERAMQTKPFDNRADILRIKQIFKEVDDPLAHRLGEANARRRQFFKYRKDHDRRIKEQAEKKVKEEAKPLKPIKEEETFWLQQPSTLPIAPIIPFSKVGSVETADVTLLAETEATAFLPGNENHFVVERVERAETEVSRFSVLTSVVDLNGDAGTFPPIPLEGRSGNSFVCPFCYGIVKGINHKKDEEWRETKWSLDTFHSQQDWFDHELISHRSQWACAKCGGLSRTSDAFKTHIFQCQFQNSEKEFAASFESISAILEQSKRPVREIEAKSCPFCHDDAWTLDDSLNGDIYVSIDDFRKHVGQHMQEVSLFSLPRLLEGDDGTDSADLSGAIADLDHFSEPDFSWGRVDCGRGWRIVSKCRPTFFAVLCFTKLLREMRGKLFEEASEYSSTYPTTQSNNLIAGPEQKTSGSRTDADSDTRPFDATGTKLGASVEDGDENEQEEEEGSESGRTDDEDGDQPSWSRSRQQPPPPPTGLSQTRPEPAARVPFKYRDRSFGSINYVPPTDTEGSYRVTALMQGLREDNHLRTLHNYVSVFLCGTATANTSAIRTSRYSMFLIKLDSETEEAISVKSINGLSPRIQQAKRALDLFRSNGVLNTGLRNSDSSFYLPLRSSETGNVLHENELHIEEDVVAVMLYDTQIQDHRIRNAVDLQWPVYDGPDPDKLAPRYFSDMFWSCCLGMTGITVSSIRDDYFTDAFNRLINWKWIKRPDKDFWWERVENLTFLFHELYTALDDWSTIRRQIDERLKECAVQHRYDDARTIILNYLVDTGPNGKYQEHLQRIIFYVGCILLLRDGRPPSVDERLRRYL</sequence>
<gene>
    <name evidence="2" type="ORF">BJ508DRAFT_304371</name>
</gene>
<evidence type="ECO:0000313" key="3">
    <source>
        <dbReference type="Proteomes" id="UP000275078"/>
    </source>
</evidence>
<dbReference type="Proteomes" id="UP000275078">
    <property type="component" value="Unassembled WGS sequence"/>
</dbReference>
<feature type="compositionally biased region" description="Low complexity" evidence="1">
    <location>
        <begin position="1"/>
        <end position="15"/>
    </location>
</feature>
<accession>A0A3N4IEG3</accession>
<dbReference type="PANTHER" id="PTHR35391:SF7">
    <property type="entry name" value="C2H2-TYPE DOMAIN-CONTAINING PROTEIN"/>
    <property type="match status" value="1"/>
</dbReference>
<feature type="region of interest" description="Disordered" evidence="1">
    <location>
        <begin position="1"/>
        <end position="20"/>
    </location>
</feature>
<feature type="region of interest" description="Disordered" evidence="1">
    <location>
        <begin position="109"/>
        <end position="131"/>
    </location>
</feature>
<feature type="region of interest" description="Disordered" evidence="1">
    <location>
        <begin position="143"/>
        <end position="176"/>
    </location>
</feature>
<name>A0A3N4IEG3_ASCIM</name>
<feature type="compositionally biased region" description="Acidic residues" evidence="1">
    <location>
        <begin position="793"/>
        <end position="817"/>
    </location>
</feature>